<name>A0A0P1I8X7_9RHOB</name>
<keyword evidence="9" id="KW-1185">Reference proteome</keyword>
<dbReference type="RefSeq" id="WP_233488301.1">
    <property type="nucleotide sequence ID" value="NZ_CANLZE010000008.1"/>
</dbReference>
<organism evidence="8 9">
    <name type="scientific">Shimia thalassica</name>
    <dbReference type="NCBI Taxonomy" id="1715693"/>
    <lineage>
        <taxon>Bacteria</taxon>
        <taxon>Pseudomonadati</taxon>
        <taxon>Pseudomonadota</taxon>
        <taxon>Alphaproteobacteria</taxon>
        <taxon>Rhodobacterales</taxon>
        <taxon>Roseobacteraceae</taxon>
    </lineage>
</organism>
<proteinExistence type="predicted"/>
<dbReference type="InterPro" id="IPR010432">
    <property type="entry name" value="RDD"/>
</dbReference>
<evidence type="ECO:0000256" key="1">
    <source>
        <dbReference type="ARBA" id="ARBA00004651"/>
    </source>
</evidence>
<keyword evidence="3 6" id="KW-0812">Transmembrane</keyword>
<evidence type="ECO:0000313" key="8">
    <source>
        <dbReference type="EMBL" id="CUJ98795.1"/>
    </source>
</evidence>
<sequence>MNSLQTVPPMYSDSTALPDPDTQSEFYADIPTKRLLAWLVDMVLIAVVSAIIVPFTAFTGLFFFPALMLVVGFLYRTITLTTSSATWGMRLFSIEFRDRTGRTFDFGSAILHTLGYHISISVFPLQIVSIILMLTSARKQGLTDYFMGSVAINRPARY</sequence>
<dbReference type="GeneID" id="83881153"/>
<keyword evidence="4 6" id="KW-1133">Transmembrane helix</keyword>
<keyword evidence="2" id="KW-1003">Cell membrane</keyword>
<dbReference type="AlphaFoldDB" id="A0A0P1I8X7"/>
<feature type="transmembrane region" description="Helical" evidence="6">
    <location>
        <begin position="114"/>
        <end position="134"/>
    </location>
</feature>
<dbReference type="STRING" id="1715693.PH7735_02123"/>
<evidence type="ECO:0000256" key="3">
    <source>
        <dbReference type="ARBA" id="ARBA00022692"/>
    </source>
</evidence>
<feature type="transmembrane region" description="Helical" evidence="6">
    <location>
        <begin position="35"/>
        <end position="53"/>
    </location>
</feature>
<dbReference type="EMBL" id="CYTW01000002">
    <property type="protein sequence ID" value="CUJ98795.1"/>
    <property type="molecule type" value="Genomic_DNA"/>
</dbReference>
<evidence type="ECO:0000256" key="6">
    <source>
        <dbReference type="SAM" id="Phobius"/>
    </source>
</evidence>
<accession>A0A0P1I8X7</accession>
<dbReference type="PANTHER" id="PTHR36115">
    <property type="entry name" value="PROLINE-RICH ANTIGEN HOMOLOG-RELATED"/>
    <property type="match status" value="1"/>
</dbReference>
<keyword evidence="5 6" id="KW-0472">Membrane</keyword>
<comment type="subcellular location">
    <subcellularLocation>
        <location evidence="1">Cell membrane</location>
        <topology evidence="1">Multi-pass membrane protein</topology>
    </subcellularLocation>
</comment>
<gene>
    <name evidence="8" type="ORF">PH7735_02123</name>
</gene>
<protein>
    <submittedName>
        <fullName evidence="8">RDD family protein</fullName>
    </submittedName>
</protein>
<dbReference type="Pfam" id="PF06271">
    <property type="entry name" value="RDD"/>
    <property type="match status" value="1"/>
</dbReference>
<evidence type="ECO:0000259" key="7">
    <source>
        <dbReference type="Pfam" id="PF06271"/>
    </source>
</evidence>
<feature type="domain" description="RDD" evidence="7">
    <location>
        <begin position="32"/>
        <end position="147"/>
    </location>
</feature>
<evidence type="ECO:0000256" key="2">
    <source>
        <dbReference type="ARBA" id="ARBA00022475"/>
    </source>
</evidence>
<evidence type="ECO:0000256" key="4">
    <source>
        <dbReference type="ARBA" id="ARBA00022989"/>
    </source>
</evidence>
<dbReference type="Proteomes" id="UP000051870">
    <property type="component" value="Unassembled WGS sequence"/>
</dbReference>
<reference evidence="9" key="1">
    <citation type="submission" date="2015-09" db="EMBL/GenBank/DDBJ databases">
        <authorList>
            <person name="Rodrigo-Torres Lidia"/>
            <person name="Arahal R.David."/>
        </authorList>
    </citation>
    <scope>NUCLEOTIDE SEQUENCE [LARGE SCALE GENOMIC DNA]</scope>
    <source>
        <strain evidence="9">CECT 7735</strain>
    </source>
</reference>
<dbReference type="InterPro" id="IPR051791">
    <property type="entry name" value="Pra-immunoreactive"/>
</dbReference>
<dbReference type="GO" id="GO:0005886">
    <property type="term" value="C:plasma membrane"/>
    <property type="evidence" value="ECO:0007669"/>
    <property type="project" value="UniProtKB-SubCell"/>
</dbReference>
<evidence type="ECO:0000313" key="9">
    <source>
        <dbReference type="Proteomes" id="UP000051870"/>
    </source>
</evidence>
<evidence type="ECO:0000256" key="5">
    <source>
        <dbReference type="ARBA" id="ARBA00023136"/>
    </source>
</evidence>